<dbReference type="Proteomes" id="UP000593574">
    <property type="component" value="Unassembled WGS sequence"/>
</dbReference>
<dbReference type="EMBL" id="JABEZV010000005">
    <property type="protein sequence ID" value="MBA0710967.1"/>
    <property type="molecule type" value="Genomic_DNA"/>
</dbReference>
<dbReference type="Pfam" id="PF14111">
    <property type="entry name" value="DUF4283"/>
    <property type="match status" value="1"/>
</dbReference>
<dbReference type="Pfam" id="PF13456">
    <property type="entry name" value="RVT_3"/>
    <property type="match status" value="1"/>
</dbReference>
<evidence type="ECO:0000313" key="3">
    <source>
        <dbReference type="EMBL" id="MBA0710967.1"/>
    </source>
</evidence>
<gene>
    <name evidence="3" type="ORF">Golax_010208</name>
</gene>
<dbReference type="InterPro" id="IPR044730">
    <property type="entry name" value="RNase_H-like_dom_plant"/>
</dbReference>
<dbReference type="GO" id="GO:0003676">
    <property type="term" value="F:nucleic acid binding"/>
    <property type="evidence" value="ECO:0007669"/>
    <property type="project" value="InterPro"/>
</dbReference>
<comment type="caution">
    <text evidence="3">The sequence shown here is derived from an EMBL/GenBank/DDBJ whole genome shotgun (WGS) entry which is preliminary data.</text>
</comment>
<feature type="domain" description="RNase H type-1" evidence="1">
    <location>
        <begin position="306"/>
        <end position="418"/>
    </location>
</feature>
<evidence type="ECO:0000313" key="4">
    <source>
        <dbReference type="Proteomes" id="UP000593574"/>
    </source>
</evidence>
<evidence type="ECO:0008006" key="5">
    <source>
        <dbReference type="Google" id="ProtNLM"/>
    </source>
</evidence>
<dbReference type="InterPro" id="IPR036397">
    <property type="entry name" value="RNaseH_sf"/>
</dbReference>
<dbReference type="Gene3D" id="3.30.420.10">
    <property type="entry name" value="Ribonuclease H-like superfamily/Ribonuclease H"/>
    <property type="match status" value="1"/>
</dbReference>
<organism evidence="3 4">
    <name type="scientific">Gossypium laxum</name>
    <dbReference type="NCBI Taxonomy" id="34288"/>
    <lineage>
        <taxon>Eukaryota</taxon>
        <taxon>Viridiplantae</taxon>
        <taxon>Streptophyta</taxon>
        <taxon>Embryophyta</taxon>
        <taxon>Tracheophyta</taxon>
        <taxon>Spermatophyta</taxon>
        <taxon>Magnoliopsida</taxon>
        <taxon>eudicotyledons</taxon>
        <taxon>Gunneridae</taxon>
        <taxon>Pentapetalae</taxon>
        <taxon>rosids</taxon>
        <taxon>malvids</taxon>
        <taxon>Malvales</taxon>
        <taxon>Malvaceae</taxon>
        <taxon>Malvoideae</taxon>
        <taxon>Gossypium</taxon>
    </lineage>
</organism>
<evidence type="ECO:0000259" key="1">
    <source>
        <dbReference type="Pfam" id="PF13456"/>
    </source>
</evidence>
<name>A0A7J8ZGJ3_9ROSI</name>
<dbReference type="GO" id="GO:0004523">
    <property type="term" value="F:RNA-DNA hybrid ribonuclease activity"/>
    <property type="evidence" value="ECO:0007669"/>
    <property type="project" value="InterPro"/>
</dbReference>
<protein>
    <recommendedName>
        <fullName evidence="5">DUF4283 domain-containing protein</fullName>
    </recommendedName>
</protein>
<dbReference type="InterPro" id="IPR052929">
    <property type="entry name" value="RNase_H-like_EbsB-rel"/>
</dbReference>
<dbReference type="PANTHER" id="PTHR47074">
    <property type="entry name" value="BNAC02G40300D PROTEIN"/>
    <property type="match status" value="1"/>
</dbReference>
<dbReference type="InterPro" id="IPR002156">
    <property type="entry name" value="RNaseH_domain"/>
</dbReference>
<sequence>MRNTMANLCHLLGVQISDLGNKRYLFKFFYEVDVERVLSGTPWTFNTHLLLLHRLRKGEDPKLVPLEAYVGKKIPKNSIRTILLELTERREEICNKKILAAANRMVSMFQLLILEKDRVLDEMEEVWSLELVKNVRSNQNLPWMIYSDFNEILYMFEKEEGLPRKDGCMMEFRETKHDEMRKRKRGFRFEAWWVESVIDFTLWGLVYKDRWREPRKEQKRMNRFDGLENDNGQLITDSKELANSAKRTTFNEEEAERILCIPFPYAPQKDRLVWRGEASGEYSVTCTKNRGGALEITGGIVRKITFDAAFHKQSNRSCSGIVVRDSSGRVLNFTMRLNEHIPTDFETEAITCVQAAQLRLDLGLGKVEIEGNALSVIKKVQSGKIYKSGISAYVLSTKMLSSGYEACVFKNKVAHAFAVEGLKRVEVTYPQNGFPQSAAMEAEEDNRRILLKE</sequence>
<proteinExistence type="predicted"/>
<dbReference type="PANTHER" id="PTHR47074:SF61">
    <property type="entry name" value="RNASE H TYPE-1 DOMAIN-CONTAINING PROTEIN"/>
    <property type="match status" value="1"/>
</dbReference>
<dbReference type="AlphaFoldDB" id="A0A7J8ZGJ3"/>
<reference evidence="3 4" key="1">
    <citation type="journal article" date="2019" name="Genome Biol. Evol.">
        <title>Insights into the evolution of the New World diploid cottons (Gossypium, subgenus Houzingenia) based on genome sequencing.</title>
        <authorList>
            <person name="Grover C.E."/>
            <person name="Arick M.A. 2nd"/>
            <person name="Thrash A."/>
            <person name="Conover J.L."/>
            <person name="Sanders W.S."/>
            <person name="Peterson D.G."/>
            <person name="Frelichowski J.E."/>
            <person name="Scheffler J.A."/>
            <person name="Scheffler B.E."/>
            <person name="Wendel J.F."/>
        </authorList>
    </citation>
    <scope>NUCLEOTIDE SEQUENCE [LARGE SCALE GENOMIC DNA]</scope>
    <source>
        <strain evidence="3">4</strain>
        <tissue evidence="3">Leaf</tissue>
    </source>
</reference>
<accession>A0A7J8ZGJ3</accession>
<dbReference type="InterPro" id="IPR025558">
    <property type="entry name" value="DUF4283"/>
</dbReference>
<feature type="domain" description="DUF4283" evidence="2">
    <location>
        <begin position="1"/>
        <end position="61"/>
    </location>
</feature>
<keyword evidence="4" id="KW-1185">Reference proteome</keyword>
<evidence type="ECO:0000259" key="2">
    <source>
        <dbReference type="Pfam" id="PF14111"/>
    </source>
</evidence>
<dbReference type="CDD" id="cd06222">
    <property type="entry name" value="RNase_H_like"/>
    <property type="match status" value="1"/>
</dbReference>